<sequence>MSLLPRVAWLGISVEDQYTLLAKFGHVTREAVFAAISEGEIARALEWAEQGRSIVWQNLLSLRVPLDEPLHGNPELFKLLTRLKAISRQLEHTKGAWTLSDGLLAHETEDRMKLAPERDELINMIQHMPGQENFMKPNSLHHLAPAAREGPIVFINLLWTCSALVLLTDDQGIGHVVDIPLERVTLKKAEHLSERKAQVNGGNKDVDAVFKDILHTLWTDYVQPIVDGLGYSVAEQRPPRLWWCTAGPLAFLPIHAAGRYDTAAKVGDKLSDYVVSSYTPSIATLLDQSHPSPPESPRILTVAVSDTPGMALQSTLKEVESIHHLAATMHTVGLKNKEATKNRVLDELGQCNWAHLACHGVQVGGKPMSSGLILTDKTKLELSEIVKTKLPAAEFVYLSACETAVGDQGIPEESAHLAAGMLFAGFRGAIATMWAIKDSVAPRVAEDVYSHMLKDGKADQEEAVYGLHEAVRKLRVGGETFESWVPFIHIGR</sequence>
<dbReference type="InterPro" id="IPR024983">
    <property type="entry name" value="CHAT_dom"/>
</dbReference>
<dbReference type="AlphaFoldDB" id="G4TYQ2"/>
<keyword evidence="3" id="KW-1185">Reference proteome</keyword>
<protein>
    <recommendedName>
        <fullName evidence="1">CHAT domain-containing protein</fullName>
    </recommendedName>
</protein>
<dbReference type="Pfam" id="PF12770">
    <property type="entry name" value="CHAT"/>
    <property type="match status" value="1"/>
</dbReference>
<evidence type="ECO:0000313" key="2">
    <source>
        <dbReference type="EMBL" id="CCA76445.1"/>
    </source>
</evidence>
<name>G4TYQ2_SERID</name>
<dbReference type="eggNOG" id="KOG4626">
    <property type="taxonomic scope" value="Eukaryota"/>
</dbReference>
<dbReference type="HOGENOM" id="CLU_001305_5_0_1"/>
<evidence type="ECO:0000259" key="1">
    <source>
        <dbReference type="Pfam" id="PF12770"/>
    </source>
</evidence>
<feature type="domain" description="CHAT" evidence="1">
    <location>
        <begin position="212"/>
        <end position="491"/>
    </location>
</feature>
<dbReference type="OMA" id="VINMSAH"/>
<reference evidence="2 3" key="1">
    <citation type="journal article" date="2011" name="PLoS Pathog.">
        <title>Endophytic Life Strategies Decoded by Genome and Transcriptome Analyses of the Mutualistic Root Symbiont Piriformospora indica.</title>
        <authorList>
            <person name="Zuccaro A."/>
            <person name="Lahrmann U."/>
            <person name="Guldener U."/>
            <person name="Langen G."/>
            <person name="Pfiffi S."/>
            <person name="Biedenkopf D."/>
            <person name="Wong P."/>
            <person name="Samans B."/>
            <person name="Grimm C."/>
            <person name="Basiewicz M."/>
            <person name="Murat C."/>
            <person name="Martin F."/>
            <person name="Kogel K.H."/>
        </authorList>
    </citation>
    <scope>NUCLEOTIDE SEQUENCE [LARGE SCALE GENOMIC DNA]</scope>
    <source>
        <strain evidence="2 3">DSM 11827</strain>
    </source>
</reference>
<accession>G4TYQ2</accession>
<comment type="caution">
    <text evidence="2">The sequence shown here is derived from an EMBL/GenBank/DDBJ whole genome shotgun (WGS) entry which is preliminary data.</text>
</comment>
<dbReference type="EMBL" id="CAFZ01000758">
    <property type="protein sequence ID" value="CCA76445.1"/>
    <property type="molecule type" value="Genomic_DNA"/>
</dbReference>
<dbReference type="OrthoDB" id="9991317at2759"/>
<organism evidence="2 3">
    <name type="scientific">Serendipita indica (strain DSM 11827)</name>
    <name type="common">Root endophyte fungus</name>
    <name type="synonym">Piriformospora indica</name>
    <dbReference type="NCBI Taxonomy" id="1109443"/>
    <lineage>
        <taxon>Eukaryota</taxon>
        <taxon>Fungi</taxon>
        <taxon>Dikarya</taxon>
        <taxon>Basidiomycota</taxon>
        <taxon>Agaricomycotina</taxon>
        <taxon>Agaricomycetes</taxon>
        <taxon>Sebacinales</taxon>
        <taxon>Serendipitaceae</taxon>
        <taxon>Serendipita</taxon>
    </lineage>
</organism>
<gene>
    <name evidence="2" type="ORF">PIIN_10438</name>
</gene>
<dbReference type="Proteomes" id="UP000007148">
    <property type="component" value="Unassembled WGS sequence"/>
</dbReference>
<proteinExistence type="predicted"/>
<evidence type="ECO:0000313" key="3">
    <source>
        <dbReference type="Proteomes" id="UP000007148"/>
    </source>
</evidence>
<dbReference type="STRING" id="1109443.G4TYQ2"/>
<dbReference type="InParanoid" id="G4TYQ2"/>